<organism evidence="2 3">
    <name type="scientific">Prorocentrum cordatum</name>
    <dbReference type="NCBI Taxonomy" id="2364126"/>
    <lineage>
        <taxon>Eukaryota</taxon>
        <taxon>Sar</taxon>
        <taxon>Alveolata</taxon>
        <taxon>Dinophyceae</taxon>
        <taxon>Prorocentrales</taxon>
        <taxon>Prorocentraceae</taxon>
        <taxon>Prorocentrum</taxon>
    </lineage>
</organism>
<reference evidence="2" key="1">
    <citation type="submission" date="2023-10" db="EMBL/GenBank/DDBJ databases">
        <authorList>
            <person name="Chen Y."/>
            <person name="Shah S."/>
            <person name="Dougan E. K."/>
            <person name="Thang M."/>
            <person name="Chan C."/>
        </authorList>
    </citation>
    <scope>NUCLEOTIDE SEQUENCE [LARGE SCALE GENOMIC DNA]</scope>
</reference>
<proteinExistence type="predicted"/>
<feature type="compositionally biased region" description="Low complexity" evidence="1">
    <location>
        <begin position="602"/>
        <end position="619"/>
    </location>
</feature>
<evidence type="ECO:0000256" key="1">
    <source>
        <dbReference type="SAM" id="MobiDB-lite"/>
    </source>
</evidence>
<protein>
    <submittedName>
        <fullName evidence="2">Uncharacterized protein</fullName>
    </submittedName>
</protein>
<comment type="caution">
    <text evidence="2">The sequence shown here is derived from an EMBL/GenBank/DDBJ whole genome shotgun (WGS) entry which is preliminary data.</text>
</comment>
<feature type="region of interest" description="Disordered" evidence="1">
    <location>
        <begin position="62"/>
        <end position="87"/>
    </location>
</feature>
<feature type="region of interest" description="Disordered" evidence="1">
    <location>
        <begin position="596"/>
        <end position="631"/>
    </location>
</feature>
<dbReference type="Proteomes" id="UP001189429">
    <property type="component" value="Unassembled WGS sequence"/>
</dbReference>
<accession>A0ABN9Y7A6</accession>
<gene>
    <name evidence="2" type="ORF">PCOR1329_LOCUS82267</name>
</gene>
<feature type="compositionally biased region" description="Basic residues" evidence="1">
    <location>
        <begin position="620"/>
        <end position="631"/>
    </location>
</feature>
<name>A0ABN9Y7A6_9DINO</name>
<evidence type="ECO:0000313" key="3">
    <source>
        <dbReference type="Proteomes" id="UP001189429"/>
    </source>
</evidence>
<dbReference type="EMBL" id="CAUYUJ010021815">
    <property type="protein sequence ID" value="CAK0907155.1"/>
    <property type="molecule type" value="Genomic_DNA"/>
</dbReference>
<sequence>MVHGRACRGAPGAAGIRAPPAGLGAPLALALGGPAARRLRAILPCRDVGLESCRGSRAAPTLELTGGLRAPVPEGRPRPPPGHARLPPCSALPVRISVTLRHAEFIGQVAPVRAQPRAQLGERKRKAGAVQGVESSVEQASRETVEEAMIRLGEEIEVALETENLAAAAKAQRELRQLQFDRPSATCQHLIAEECRRATCLLRQGDAVSTQERIQAAKKLGRWLRWQRFASKGLVPPHTVLEGLLCALRSQPEVAWTAQCALFHAARVAVVPNRSIREGPRGIITSFLLNEPTPFPLCMPDLSSRSLRDFQRALATAVVRSFFGQMRALTLIDPGYGDDPDREHMYEHLPFARAFGRNFKKVETLEMLGFEDVGIALFLPSMAMPELKCLRIVGALQTPMAQEALVLFLHRHGPRLTELVLNVWTEFLCDADDPLVVCDRMPNVKRLTVRAPPPVPWEHFAATFPNLEEVTFLYDQDLTSPSTVSPWWRSTASPSRTSCRRAHFAAVPGCRHLRSGHTPAGAAEAGDAVQATKGCAARGWGHLVRLRCDPHGEAVSPCVETRGRRRQAWGPADFAATTCGITRRGGCSETRACRRTVGDPQTTWTTTADRTSTGSPRARSASRRRRPRAPQ</sequence>
<keyword evidence="3" id="KW-1185">Reference proteome</keyword>
<evidence type="ECO:0000313" key="2">
    <source>
        <dbReference type="EMBL" id="CAK0907155.1"/>
    </source>
</evidence>